<dbReference type="AlphaFoldDB" id="K6WIJ1"/>
<evidence type="ECO:0000313" key="2">
    <source>
        <dbReference type="EMBL" id="GAB99170.1"/>
    </source>
</evidence>
<evidence type="ECO:0000259" key="1">
    <source>
        <dbReference type="Pfam" id="PF12680"/>
    </source>
</evidence>
<evidence type="ECO:0000313" key="3">
    <source>
        <dbReference type="Proteomes" id="UP000035058"/>
    </source>
</evidence>
<dbReference type="Gene3D" id="3.10.450.50">
    <property type="match status" value="1"/>
</dbReference>
<comment type="caution">
    <text evidence="2">The sequence shown here is derived from an EMBL/GenBank/DDBJ whole genome shotgun (WGS) entry which is preliminary data.</text>
</comment>
<dbReference type="EMBL" id="BAHE01000007">
    <property type="protein sequence ID" value="GAB99170.1"/>
    <property type="molecule type" value="Genomic_DNA"/>
</dbReference>
<sequence length="141" mass="15048">MPSSTVPSSTAPTVSDHIDTAALVSRYLATISTGTAAEIAELYAPDARLEDPVGSEPRIGRPAIEEFYRGLDGTDSTAELLVVRAVGGQAAFHFRVTTRLPGRTIVMEPIDMMTFDDSGLITSMRAFWAPADMTVQVNAST</sequence>
<dbReference type="Proteomes" id="UP000035058">
    <property type="component" value="Unassembled WGS sequence"/>
</dbReference>
<gene>
    <name evidence="2" type="primary">ksi</name>
    <name evidence="2" type="ORF">GONAM_07_00910</name>
</gene>
<keyword evidence="2" id="KW-0413">Isomerase</keyword>
<dbReference type="SUPFAM" id="SSF54427">
    <property type="entry name" value="NTF2-like"/>
    <property type="match status" value="1"/>
</dbReference>
<dbReference type="InterPro" id="IPR037401">
    <property type="entry name" value="SnoaL-like"/>
</dbReference>
<organism evidence="2 3">
    <name type="scientific">Gordonia namibiensis NBRC 108229</name>
    <dbReference type="NCBI Taxonomy" id="1208314"/>
    <lineage>
        <taxon>Bacteria</taxon>
        <taxon>Bacillati</taxon>
        <taxon>Actinomycetota</taxon>
        <taxon>Actinomycetes</taxon>
        <taxon>Mycobacteriales</taxon>
        <taxon>Gordoniaceae</taxon>
        <taxon>Gordonia</taxon>
    </lineage>
</organism>
<proteinExistence type="predicted"/>
<dbReference type="Pfam" id="PF12680">
    <property type="entry name" value="SnoaL_2"/>
    <property type="match status" value="1"/>
</dbReference>
<protein>
    <submittedName>
        <fullName evidence="2">Delta(5)-3-ketosteroid isomerase</fullName>
    </submittedName>
</protein>
<feature type="domain" description="SnoaL-like" evidence="1">
    <location>
        <begin position="24"/>
        <end position="123"/>
    </location>
</feature>
<dbReference type="InterPro" id="IPR032710">
    <property type="entry name" value="NTF2-like_dom_sf"/>
</dbReference>
<name>K6WIJ1_9ACTN</name>
<dbReference type="RefSeq" id="WP_006865439.1">
    <property type="nucleotide sequence ID" value="NZ_BAHE01000007.1"/>
</dbReference>
<keyword evidence="3" id="KW-1185">Reference proteome</keyword>
<accession>K6WIJ1</accession>
<dbReference type="GO" id="GO:0016853">
    <property type="term" value="F:isomerase activity"/>
    <property type="evidence" value="ECO:0007669"/>
    <property type="project" value="UniProtKB-KW"/>
</dbReference>
<reference evidence="2 3" key="1">
    <citation type="submission" date="2012-08" db="EMBL/GenBank/DDBJ databases">
        <title>Whole genome shotgun sequence of Gordonia namibiensis NBRC 108229.</title>
        <authorList>
            <person name="Isaki-Nakamura S."/>
            <person name="Hosoyama A."/>
            <person name="Tsuchikane K."/>
            <person name="Katsumata H."/>
            <person name="Baba S."/>
            <person name="Yamazaki S."/>
            <person name="Fujita N."/>
        </authorList>
    </citation>
    <scope>NUCLEOTIDE SEQUENCE [LARGE SCALE GENOMIC DNA]</scope>
    <source>
        <strain evidence="2 3">NBRC 108229</strain>
    </source>
</reference>